<accession>A0A5C6XBZ7</accession>
<evidence type="ECO:0000313" key="3">
    <source>
        <dbReference type="EMBL" id="TXD35628.1"/>
    </source>
</evidence>
<dbReference type="AlphaFoldDB" id="A0A5C6XBZ7"/>
<protein>
    <submittedName>
        <fullName evidence="3">Uncharacterized protein</fullName>
    </submittedName>
</protein>
<organism evidence="3 4">
    <name type="scientific">Lujinxingia vulgaris</name>
    <dbReference type="NCBI Taxonomy" id="2600176"/>
    <lineage>
        <taxon>Bacteria</taxon>
        <taxon>Deltaproteobacteria</taxon>
        <taxon>Bradymonadales</taxon>
        <taxon>Lujinxingiaceae</taxon>
        <taxon>Lujinxingia</taxon>
    </lineage>
</organism>
<comment type="caution">
    <text evidence="3">The sequence shown here is derived from an EMBL/GenBank/DDBJ whole genome shotgun (WGS) entry which is preliminary data.</text>
</comment>
<name>A0A5C6XBZ7_9DELT</name>
<sequence>MRTLLCCLILVVTACNPSSSTPAPPVVPAQVNAPGDHSPSSSQDPSMKNRVAPIPTSPVEPSHVVFVGRPHKAQQLDCAKWDSPDATHNLPAQPMNDATDYPTRHQVDFTEVVPVQNPSDVETDPHDTYLSGEGIEARVAFAIGPQAFTYQARLNHDAYDTELCEHLNALFTSPFVVVHAYPVHADRGNSVPDHAHGLWLESWGSLGTDPTCQSRGFSDRASALTYARSIIATNE</sequence>
<evidence type="ECO:0000313" key="4">
    <source>
        <dbReference type="Proteomes" id="UP000321412"/>
    </source>
</evidence>
<evidence type="ECO:0000256" key="1">
    <source>
        <dbReference type="SAM" id="MobiDB-lite"/>
    </source>
</evidence>
<dbReference type="EMBL" id="VOSM01000008">
    <property type="protein sequence ID" value="TXD35628.1"/>
    <property type="molecule type" value="Genomic_DNA"/>
</dbReference>
<evidence type="ECO:0000256" key="2">
    <source>
        <dbReference type="SAM" id="SignalP"/>
    </source>
</evidence>
<keyword evidence="2" id="KW-0732">Signal</keyword>
<gene>
    <name evidence="3" type="ORF">FRC98_15585</name>
</gene>
<keyword evidence="4" id="KW-1185">Reference proteome</keyword>
<dbReference type="RefSeq" id="WP_146982368.1">
    <property type="nucleotide sequence ID" value="NZ_VOSM01000008.1"/>
</dbReference>
<feature type="region of interest" description="Disordered" evidence="1">
    <location>
        <begin position="18"/>
        <end position="58"/>
    </location>
</feature>
<reference evidence="3 4" key="1">
    <citation type="submission" date="2019-08" db="EMBL/GenBank/DDBJ databases">
        <title>Bradymonadales sp. TMQ4.</title>
        <authorList>
            <person name="Liang Q."/>
        </authorList>
    </citation>
    <scope>NUCLEOTIDE SEQUENCE [LARGE SCALE GENOMIC DNA]</scope>
    <source>
        <strain evidence="3 4">TMQ4</strain>
    </source>
</reference>
<dbReference type="Proteomes" id="UP000321412">
    <property type="component" value="Unassembled WGS sequence"/>
</dbReference>
<dbReference type="PROSITE" id="PS51257">
    <property type="entry name" value="PROKAR_LIPOPROTEIN"/>
    <property type="match status" value="1"/>
</dbReference>
<dbReference type="OrthoDB" id="9820692at2"/>
<feature type="chain" id="PRO_5022938010" evidence="2">
    <location>
        <begin position="23"/>
        <end position="235"/>
    </location>
</feature>
<proteinExistence type="predicted"/>
<feature type="signal peptide" evidence="2">
    <location>
        <begin position="1"/>
        <end position="22"/>
    </location>
</feature>